<feature type="transmembrane region" description="Helical" evidence="1">
    <location>
        <begin position="89"/>
        <end position="115"/>
    </location>
</feature>
<dbReference type="Pfam" id="PF01757">
    <property type="entry name" value="Acyl_transf_3"/>
    <property type="match status" value="1"/>
</dbReference>
<feature type="transmembrane region" description="Helical" evidence="1">
    <location>
        <begin position="323"/>
        <end position="341"/>
    </location>
</feature>
<dbReference type="InterPro" id="IPR050623">
    <property type="entry name" value="Glucan_succinyl_AcylTrfase"/>
</dbReference>
<dbReference type="PANTHER" id="PTHR36927">
    <property type="entry name" value="BLR4337 PROTEIN"/>
    <property type="match status" value="1"/>
</dbReference>
<proteinExistence type="predicted"/>
<dbReference type="Proteomes" id="UP001247805">
    <property type="component" value="Unassembled WGS sequence"/>
</dbReference>
<feature type="transmembrane region" description="Helical" evidence="1">
    <location>
        <begin position="51"/>
        <end position="77"/>
    </location>
</feature>
<feature type="transmembrane region" description="Helical" evidence="1">
    <location>
        <begin position="347"/>
        <end position="369"/>
    </location>
</feature>
<evidence type="ECO:0000313" key="4">
    <source>
        <dbReference type="Proteomes" id="UP001247805"/>
    </source>
</evidence>
<feature type="domain" description="Acyltransferase 3" evidence="2">
    <location>
        <begin position="8"/>
        <end position="366"/>
    </location>
</feature>
<feature type="transmembrane region" description="Helical" evidence="1">
    <location>
        <begin position="12"/>
        <end position="31"/>
    </location>
</feature>
<name>A0ABU3SWC7_9ALTE</name>
<accession>A0ABU3SWC7</accession>
<dbReference type="GO" id="GO:0016746">
    <property type="term" value="F:acyltransferase activity"/>
    <property type="evidence" value="ECO:0007669"/>
    <property type="project" value="UniProtKB-KW"/>
</dbReference>
<keyword evidence="1" id="KW-0812">Transmembrane</keyword>
<evidence type="ECO:0000313" key="3">
    <source>
        <dbReference type="EMBL" id="MDU0354329.1"/>
    </source>
</evidence>
<organism evidence="3 4">
    <name type="scientific">Paraglaciecola aquimarina</name>
    <dbReference type="NCBI Taxonomy" id="1235557"/>
    <lineage>
        <taxon>Bacteria</taxon>
        <taxon>Pseudomonadati</taxon>
        <taxon>Pseudomonadota</taxon>
        <taxon>Gammaproteobacteria</taxon>
        <taxon>Alteromonadales</taxon>
        <taxon>Alteromonadaceae</taxon>
        <taxon>Paraglaciecola</taxon>
    </lineage>
</organism>
<protein>
    <submittedName>
        <fullName evidence="3">Acyltransferase family protein</fullName>
    </submittedName>
</protein>
<evidence type="ECO:0000259" key="2">
    <source>
        <dbReference type="Pfam" id="PF01757"/>
    </source>
</evidence>
<feature type="transmembrane region" description="Helical" evidence="1">
    <location>
        <begin position="148"/>
        <end position="169"/>
    </location>
</feature>
<evidence type="ECO:0000256" key="1">
    <source>
        <dbReference type="SAM" id="Phobius"/>
    </source>
</evidence>
<keyword evidence="3" id="KW-0012">Acyltransferase</keyword>
<feature type="transmembrane region" description="Helical" evidence="1">
    <location>
        <begin position="211"/>
        <end position="228"/>
    </location>
</feature>
<gene>
    <name evidence="3" type="ORF">RS130_10645</name>
</gene>
<keyword evidence="1" id="KW-1133">Transmembrane helix</keyword>
<keyword evidence="1" id="KW-0472">Membrane</keyword>
<dbReference type="RefSeq" id="WP_316025938.1">
    <property type="nucleotide sequence ID" value="NZ_JAWDIO010000002.1"/>
</dbReference>
<feature type="transmembrane region" description="Helical" evidence="1">
    <location>
        <begin position="181"/>
        <end position="199"/>
    </location>
</feature>
<dbReference type="PANTHER" id="PTHR36927:SF1">
    <property type="entry name" value="MDO-LIKE PROTEIN"/>
    <property type="match status" value="1"/>
</dbReference>
<dbReference type="InterPro" id="IPR002656">
    <property type="entry name" value="Acyl_transf_3_dom"/>
</dbReference>
<feature type="transmembrane region" description="Helical" evidence="1">
    <location>
        <begin position="240"/>
        <end position="259"/>
    </location>
</feature>
<keyword evidence="3" id="KW-0808">Transferase</keyword>
<comment type="caution">
    <text evidence="3">The sequence shown here is derived from an EMBL/GenBank/DDBJ whole genome shotgun (WGS) entry which is preliminary data.</text>
</comment>
<sequence length="397" mass="44766">MSSHSRVHYMDNLRAFAMLLGIFFHAALAYSPMLNQIWPTSDPQNSAIVDVLAFFSHTFRMPLFFIIAGFFAALLLNKQGLGAMIKNRLLRVTLPFVIFLPLVMISFALIFTWAISAIDSKSPMLGMIAMMSQIPDAPSPPATTTHLWFLYNLTFFYGLTIIMVKCMRFNWMRYVVKSPKLFLLLGPVLLIPAVTSQHAPLPAPEQFMPQLWSFGFYGLFYLFGYGLYKHEQFLDTLKPYTWLMLITAILAYAAFHSTLGGEVSMQQVMENASQSPKLSWRQVGIAALQAYTGVNMCLFLLVTGKTIFSQQNVAMRAIANSSYWIYIVHLPVLWVIQFALLDVQLPLLLEFLISSLGTLAIGYLSYLVLIKHTPIGWLLNGKKTKEILPSVSAVTTK</sequence>
<feature type="transmembrane region" description="Helical" evidence="1">
    <location>
        <begin position="279"/>
        <end position="302"/>
    </location>
</feature>
<keyword evidence="4" id="KW-1185">Reference proteome</keyword>
<dbReference type="EMBL" id="JAWDIO010000002">
    <property type="protein sequence ID" value="MDU0354329.1"/>
    <property type="molecule type" value="Genomic_DNA"/>
</dbReference>
<reference evidence="3 4" key="1">
    <citation type="submission" date="2023-10" db="EMBL/GenBank/DDBJ databases">
        <title>Glaciecola aquimarina strain GGW-M5 nov., isolated from a coastal seawater.</title>
        <authorList>
            <person name="Bayburt H."/>
            <person name="Kim J.M."/>
            <person name="Choi B.J."/>
            <person name="Jeon C.O."/>
        </authorList>
    </citation>
    <scope>NUCLEOTIDE SEQUENCE [LARGE SCALE GENOMIC DNA]</scope>
    <source>
        <strain evidence="3 4">KCTC 32108</strain>
    </source>
</reference>